<evidence type="ECO:0000259" key="5">
    <source>
        <dbReference type="Pfam" id="PF13439"/>
    </source>
</evidence>
<comment type="caution">
    <text evidence="6">The sequence shown here is derived from an EMBL/GenBank/DDBJ whole genome shotgun (WGS) entry which is preliminary data.</text>
</comment>
<gene>
    <name evidence="6" type="ORF">FNA46_10425</name>
</gene>
<protein>
    <submittedName>
        <fullName evidence="6">Glycosyltransferase family 4 protein</fullName>
    </submittedName>
</protein>
<dbReference type="Pfam" id="PF13439">
    <property type="entry name" value="Glyco_transf_4"/>
    <property type="match status" value="1"/>
</dbReference>
<dbReference type="PANTHER" id="PTHR12526">
    <property type="entry name" value="GLYCOSYLTRANSFERASE"/>
    <property type="match status" value="1"/>
</dbReference>
<keyword evidence="7" id="KW-1185">Reference proteome</keyword>
<keyword evidence="2" id="KW-0328">Glycosyltransferase</keyword>
<feature type="domain" description="Glycosyl transferase family 1" evidence="4">
    <location>
        <begin position="185"/>
        <end position="343"/>
    </location>
</feature>
<evidence type="ECO:0000259" key="4">
    <source>
        <dbReference type="Pfam" id="PF00534"/>
    </source>
</evidence>
<dbReference type="GO" id="GO:0016757">
    <property type="term" value="F:glycosyltransferase activity"/>
    <property type="evidence" value="ECO:0007669"/>
    <property type="project" value="UniProtKB-KW"/>
</dbReference>
<dbReference type="RefSeq" id="WP_143125130.1">
    <property type="nucleotide sequence ID" value="NZ_VJMG01000023.1"/>
</dbReference>
<dbReference type="SUPFAM" id="SSF53756">
    <property type="entry name" value="UDP-Glycosyltransferase/glycogen phosphorylase"/>
    <property type="match status" value="1"/>
</dbReference>
<dbReference type="Proteomes" id="UP000316801">
    <property type="component" value="Unassembled WGS sequence"/>
</dbReference>
<comment type="similarity">
    <text evidence="1">Belongs to the glycosyltransferase group 1 family. Glycosyltransferase 4 subfamily.</text>
</comment>
<evidence type="ECO:0000256" key="1">
    <source>
        <dbReference type="ARBA" id="ARBA00009481"/>
    </source>
</evidence>
<evidence type="ECO:0000256" key="2">
    <source>
        <dbReference type="ARBA" id="ARBA00022676"/>
    </source>
</evidence>
<accession>A0A549TBB1</accession>
<proteinExistence type="inferred from homology"/>
<feature type="domain" description="Glycosyltransferase subfamily 4-like N-terminal" evidence="5">
    <location>
        <begin position="58"/>
        <end position="172"/>
    </location>
</feature>
<dbReference type="Gene3D" id="3.40.50.2000">
    <property type="entry name" value="Glycogen Phosphorylase B"/>
    <property type="match status" value="2"/>
</dbReference>
<dbReference type="AlphaFoldDB" id="A0A549TBB1"/>
<dbReference type="InterPro" id="IPR001296">
    <property type="entry name" value="Glyco_trans_1"/>
</dbReference>
<evidence type="ECO:0000256" key="3">
    <source>
        <dbReference type="ARBA" id="ARBA00022679"/>
    </source>
</evidence>
<evidence type="ECO:0000313" key="6">
    <source>
        <dbReference type="EMBL" id="TRL39169.1"/>
    </source>
</evidence>
<dbReference type="PANTHER" id="PTHR12526:SF640">
    <property type="entry name" value="COLANIC ACID BIOSYNTHESIS GLYCOSYLTRANSFERASE WCAL-RELATED"/>
    <property type="match status" value="1"/>
</dbReference>
<evidence type="ECO:0000313" key="7">
    <source>
        <dbReference type="Proteomes" id="UP000316801"/>
    </source>
</evidence>
<dbReference type="CDD" id="cd03801">
    <property type="entry name" value="GT4_PimA-like"/>
    <property type="match status" value="1"/>
</dbReference>
<dbReference type="Pfam" id="PF00534">
    <property type="entry name" value="Glycos_transf_1"/>
    <property type="match status" value="1"/>
</dbReference>
<keyword evidence="3 6" id="KW-0808">Transferase</keyword>
<dbReference type="EMBL" id="VJMG01000023">
    <property type="protein sequence ID" value="TRL39169.1"/>
    <property type="molecule type" value="Genomic_DNA"/>
</dbReference>
<dbReference type="InterPro" id="IPR028098">
    <property type="entry name" value="Glyco_trans_4-like_N"/>
</dbReference>
<sequence>MRVPRVLFLALDTYSRTGGLQRFNQRVIGCLSDIAGKGAIRDCRVMIMRDIDSDFPPVERVHLRGFGPRRLAFMREALAAARQSDILFLGQVNLLPVGFLAKLLNPRLKICLFVHGVEVWNDPVYRRKRVYEPFLLKAVGMVASVSRYTADIMAREFSINTQKFRIFPNSVDALAEDIVPPAAGAPVVLCVTRMAVHDHGKNVDKVLRAFKLVLERQPEARLEIVGDGVLKPELVALAESLGIQTSVTFHGRVSDAVLDDCYRRASCFVLPSSKEGFGIVYLEAWKYGLPVICGTQGASKEVVSDRQDGFVIDPSDVPALAAAMETLIGDRQRAAAMGQAGKQKLQSRYLNAHFRANLEQLLGELS</sequence>
<name>A0A549TBB1_9HYPH</name>
<reference evidence="6 7" key="1">
    <citation type="submission" date="2019-07" db="EMBL/GenBank/DDBJ databases">
        <title>Ln-dependent methylotrophs.</title>
        <authorList>
            <person name="Tani A."/>
        </authorList>
    </citation>
    <scope>NUCLEOTIDE SEQUENCE [LARGE SCALE GENOMIC DNA]</scope>
    <source>
        <strain evidence="6 7">SM12</strain>
    </source>
</reference>
<organism evidence="6 7">
    <name type="scientific">Rhizobium straminoryzae</name>
    <dbReference type="NCBI Taxonomy" id="1387186"/>
    <lineage>
        <taxon>Bacteria</taxon>
        <taxon>Pseudomonadati</taxon>
        <taxon>Pseudomonadota</taxon>
        <taxon>Alphaproteobacteria</taxon>
        <taxon>Hyphomicrobiales</taxon>
        <taxon>Rhizobiaceae</taxon>
        <taxon>Rhizobium/Agrobacterium group</taxon>
        <taxon>Rhizobium</taxon>
    </lineage>
</organism>